<feature type="domain" description="Leucine-binding protein" evidence="6">
    <location>
        <begin position="30"/>
        <end position="353"/>
    </location>
</feature>
<feature type="signal peptide" evidence="5">
    <location>
        <begin position="1"/>
        <end position="27"/>
    </location>
</feature>
<dbReference type="PANTHER" id="PTHR47151:SF2">
    <property type="entry name" value="AMINO ACID BINDING PROTEIN"/>
    <property type="match status" value="1"/>
</dbReference>
<dbReference type="EMBL" id="JABEPP010000001">
    <property type="protein sequence ID" value="NNM71786.1"/>
    <property type="molecule type" value="Genomic_DNA"/>
</dbReference>
<proteinExistence type="inferred from homology"/>
<dbReference type="InterPro" id="IPR028081">
    <property type="entry name" value="Leu-bd"/>
</dbReference>
<comment type="caution">
    <text evidence="7">The sequence shown here is derived from an EMBL/GenBank/DDBJ whole genome shotgun (WGS) entry which is preliminary data.</text>
</comment>
<dbReference type="Pfam" id="PF13458">
    <property type="entry name" value="Peripla_BP_6"/>
    <property type="match status" value="1"/>
</dbReference>
<dbReference type="AlphaFoldDB" id="A0A849HW69"/>
<keyword evidence="2" id="KW-0813">Transport</keyword>
<evidence type="ECO:0000256" key="2">
    <source>
        <dbReference type="ARBA" id="ARBA00022448"/>
    </source>
</evidence>
<dbReference type="RefSeq" id="WP_171217206.1">
    <property type="nucleotide sequence ID" value="NZ_JABEPP010000001.1"/>
</dbReference>
<sequence>MSDSLSRRHVLLSALAGLALSVSAARAQETIKIGFIGPLSGGNAQQGLSARNGFQLAIDQANRANLPFKIEPVILDDAANPQTGVSAALKLTNDPKVVAATGHWNSGVALATIPVFSRANVPFVIWGAISPKVTEKNNPMISRVVTTLVNTNAPLAAWAAANVGKRIAIVSDTSDYGAANVQAFERFFKEAGGTIVATESAPVGTTDFRAILTKISSSNPDAIYFGGVVTEAGLVRKQMVELGLKQPMIGVDGFHDPEFIKIAGAAAEGTISGIAKEKGNPKLDQLVKDYEAAKFAEPMGTYTKNAYDAANIIIAAIQKAGTKDKAAIAKAIRATEHDGAMGHTSFDENGQTKLPVELELREVRNGAWVTR</sequence>
<keyword evidence="4" id="KW-0029">Amino-acid transport</keyword>
<dbReference type="CDD" id="cd06342">
    <property type="entry name" value="PBP1_ABC_LIVBP-like"/>
    <property type="match status" value="1"/>
</dbReference>
<comment type="similarity">
    <text evidence="1">Belongs to the leucine-binding protein family.</text>
</comment>
<dbReference type="Gene3D" id="3.40.50.2300">
    <property type="match status" value="2"/>
</dbReference>
<feature type="chain" id="PRO_5032823870" evidence="5">
    <location>
        <begin position="28"/>
        <end position="371"/>
    </location>
</feature>
<reference evidence="7 8" key="1">
    <citation type="submission" date="2020-04" db="EMBL/GenBank/DDBJ databases">
        <title>Enterovirga sp. isolate from soil.</title>
        <authorList>
            <person name="Chea S."/>
            <person name="Kim D.-U."/>
        </authorList>
    </citation>
    <scope>NUCLEOTIDE SEQUENCE [LARGE SCALE GENOMIC DNA]</scope>
    <source>
        <strain evidence="7 8">DB1703</strain>
    </source>
</reference>
<protein>
    <submittedName>
        <fullName evidence="7">Branched-chain amino acid ABC transporter substrate-binding protein</fullName>
    </submittedName>
</protein>
<evidence type="ECO:0000256" key="4">
    <source>
        <dbReference type="ARBA" id="ARBA00022970"/>
    </source>
</evidence>
<evidence type="ECO:0000256" key="3">
    <source>
        <dbReference type="ARBA" id="ARBA00022729"/>
    </source>
</evidence>
<dbReference type="PANTHER" id="PTHR47151">
    <property type="entry name" value="LEU/ILE/VAL-BINDING ABC TRANSPORTER SUBUNIT"/>
    <property type="match status" value="1"/>
</dbReference>
<dbReference type="InterPro" id="IPR006311">
    <property type="entry name" value="TAT_signal"/>
</dbReference>
<keyword evidence="3 5" id="KW-0732">Signal</keyword>
<dbReference type="PROSITE" id="PS51318">
    <property type="entry name" value="TAT"/>
    <property type="match status" value="1"/>
</dbReference>
<dbReference type="PRINTS" id="PR00337">
    <property type="entry name" value="LEUILEVALBP"/>
</dbReference>
<name>A0A849HW69_9HYPH</name>
<dbReference type="InterPro" id="IPR000709">
    <property type="entry name" value="Leu_Ile_Val-bd"/>
</dbReference>
<accession>A0A849HW69</accession>
<evidence type="ECO:0000256" key="1">
    <source>
        <dbReference type="ARBA" id="ARBA00010062"/>
    </source>
</evidence>
<gene>
    <name evidence="7" type="ORF">HJG44_05155</name>
</gene>
<dbReference type="GO" id="GO:0006865">
    <property type="term" value="P:amino acid transport"/>
    <property type="evidence" value="ECO:0007669"/>
    <property type="project" value="UniProtKB-KW"/>
</dbReference>
<dbReference type="Proteomes" id="UP000564885">
    <property type="component" value="Unassembled WGS sequence"/>
</dbReference>
<dbReference type="InterPro" id="IPR028082">
    <property type="entry name" value="Peripla_BP_I"/>
</dbReference>
<evidence type="ECO:0000313" key="7">
    <source>
        <dbReference type="EMBL" id="NNM71786.1"/>
    </source>
</evidence>
<evidence type="ECO:0000313" key="8">
    <source>
        <dbReference type="Proteomes" id="UP000564885"/>
    </source>
</evidence>
<evidence type="ECO:0000259" key="6">
    <source>
        <dbReference type="Pfam" id="PF13458"/>
    </source>
</evidence>
<keyword evidence="8" id="KW-1185">Reference proteome</keyword>
<organism evidence="7 8">
    <name type="scientific">Enterovirga aerilata</name>
    <dbReference type="NCBI Taxonomy" id="2730920"/>
    <lineage>
        <taxon>Bacteria</taxon>
        <taxon>Pseudomonadati</taxon>
        <taxon>Pseudomonadota</taxon>
        <taxon>Alphaproteobacteria</taxon>
        <taxon>Hyphomicrobiales</taxon>
        <taxon>Methylobacteriaceae</taxon>
        <taxon>Enterovirga</taxon>
    </lineage>
</organism>
<dbReference type="SUPFAM" id="SSF53822">
    <property type="entry name" value="Periplasmic binding protein-like I"/>
    <property type="match status" value="1"/>
</dbReference>
<evidence type="ECO:0000256" key="5">
    <source>
        <dbReference type="SAM" id="SignalP"/>
    </source>
</evidence>